<dbReference type="AlphaFoldDB" id="A0A6J6A0K2"/>
<proteinExistence type="predicted"/>
<gene>
    <name evidence="4" type="ORF">UFOPK2624_02194</name>
    <name evidence="3" type="ORF">UFOPK3331_02189</name>
</gene>
<dbReference type="Gene3D" id="3.10.450.50">
    <property type="match status" value="1"/>
</dbReference>
<evidence type="ECO:0000313" key="4">
    <source>
        <dbReference type="EMBL" id="CAB4728944.1"/>
    </source>
</evidence>
<feature type="domain" description="SnoaL-like" evidence="2">
    <location>
        <begin position="48"/>
        <end position="175"/>
    </location>
</feature>
<accession>A0A6J6A0K2</accession>
<evidence type="ECO:0000256" key="1">
    <source>
        <dbReference type="SAM" id="MobiDB-lite"/>
    </source>
</evidence>
<evidence type="ECO:0000313" key="3">
    <source>
        <dbReference type="EMBL" id="CAB4347318.1"/>
    </source>
</evidence>
<dbReference type="InterPro" id="IPR037401">
    <property type="entry name" value="SnoaL-like"/>
</dbReference>
<dbReference type="Pfam" id="PF13577">
    <property type="entry name" value="SnoaL_4"/>
    <property type="match status" value="1"/>
</dbReference>
<protein>
    <submittedName>
        <fullName evidence="3">Unannotated protein</fullName>
    </submittedName>
</protein>
<sequence length="204" mass="23360">MTSPLKTSGVHPREDWPGLHTSASIGLGGYGRLRQGGHMKTTEERLAEALDYLDIRRLQDRYADIVTRRAWSELHDIMRPGCKLELDLGDNQMVFDGPQAIGDFISEQLEAFEFFEFVILNTVIEVDVEAGVAGGRMYMQELRQNVSDGRRTNAYGLYHDRFERHDGAWWLARRRYGSFSRTIAPGPEHEQVVFPLPVHDLRTL</sequence>
<dbReference type="SUPFAM" id="SSF54427">
    <property type="entry name" value="NTF2-like"/>
    <property type="match status" value="1"/>
</dbReference>
<reference evidence="3" key="1">
    <citation type="submission" date="2020-05" db="EMBL/GenBank/DDBJ databases">
        <authorList>
            <person name="Chiriac C."/>
            <person name="Salcher M."/>
            <person name="Ghai R."/>
            <person name="Kavagutti S V."/>
        </authorList>
    </citation>
    <scope>NUCLEOTIDE SEQUENCE</scope>
</reference>
<dbReference type="EMBL" id="CAESAL010000165">
    <property type="protein sequence ID" value="CAB4347318.1"/>
    <property type="molecule type" value="Genomic_DNA"/>
</dbReference>
<feature type="region of interest" description="Disordered" evidence="1">
    <location>
        <begin position="1"/>
        <end position="20"/>
    </location>
</feature>
<name>A0A6J6A0K2_9ZZZZ</name>
<organism evidence="3">
    <name type="scientific">freshwater metagenome</name>
    <dbReference type="NCBI Taxonomy" id="449393"/>
    <lineage>
        <taxon>unclassified sequences</taxon>
        <taxon>metagenomes</taxon>
        <taxon>ecological metagenomes</taxon>
    </lineage>
</organism>
<dbReference type="InterPro" id="IPR032710">
    <property type="entry name" value="NTF2-like_dom_sf"/>
</dbReference>
<dbReference type="EMBL" id="CAEZXY010000201">
    <property type="protein sequence ID" value="CAB4728944.1"/>
    <property type="molecule type" value="Genomic_DNA"/>
</dbReference>
<evidence type="ECO:0000259" key="2">
    <source>
        <dbReference type="Pfam" id="PF13577"/>
    </source>
</evidence>